<name>A0AAE0EUC3_9CHLO</name>
<evidence type="ECO:0000256" key="2">
    <source>
        <dbReference type="SAM" id="MobiDB-lite"/>
    </source>
</evidence>
<protein>
    <submittedName>
        <fullName evidence="3">Uncharacterized protein</fullName>
    </submittedName>
</protein>
<evidence type="ECO:0000256" key="1">
    <source>
        <dbReference type="SAM" id="Coils"/>
    </source>
</evidence>
<organism evidence="3 4">
    <name type="scientific">Cymbomonas tetramitiformis</name>
    <dbReference type="NCBI Taxonomy" id="36881"/>
    <lineage>
        <taxon>Eukaryota</taxon>
        <taxon>Viridiplantae</taxon>
        <taxon>Chlorophyta</taxon>
        <taxon>Pyramimonadophyceae</taxon>
        <taxon>Pyramimonadales</taxon>
        <taxon>Pyramimonadaceae</taxon>
        <taxon>Cymbomonas</taxon>
    </lineage>
</organism>
<feature type="compositionally biased region" description="Low complexity" evidence="2">
    <location>
        <begin position="1"/>
        <end position="10"/>
    </location>
</feature>
<keyword evidence="1" id="KW-0175">Coiled coil</keyword>
<evidence type="ECO:0000313" key="4">
    <source>
        <dbReference type="Proteomes" id="UP001190700"/>
    </source>
</evidence>
<proteinExistence type="predicted"/>
<dbReference type="Proteomes" id="UP001190700">
    <property type="component" value="Unassembled WGS sequence"/>
</dbReference>
<feature type="coiled-coil region" evidence="1">
    <location>
        <begin position="158"/>
        <end position="255"/>
    </location>
</feature>
<gene>
    <name evidence="3" type="ORF">CYMTET_49645</name>
</gene>
<sequence>MLKLPSLPSSPERPERETAMPSDHFSDRLNRTAPQLWSNNLPPSIRPQNWTAQGAVAVEGMASGKYRSAAIHCEVKLAEALAKASKGKHKDEHNLTKPNGFRTAVCMQMFNELCDLCGPFSTVMARVRDELVKSIYSDYYATGDGSLNLEQTPFFMVVGRLEAEKDEMIAERERFRQELLERAEDIEVIEHRMASLEENVRSERERNSNLSAELEQTNDKLNRAKAEARQTKDELKRLRKDLLRAKEDMARMRANGGIDLVDLDELEQLRRSSSNTQRELTRVMGELEAERNEKLEMVPREELESATSKIEDMKEQMEAMRHALLGEGSKDRAKQGKLVLTPRPDWEGYPPNDVVIEGKSSKNIAQELVLALNQISGAGGEDGDPNHESNFLLLPDPDPDRMPSLQPMIDAAESNVDPENDEAYLPDSRIPVLGAGPEVPRYLRCPQPTVPITPMNKRDTKKFVHEVWASKKIHDTNRRAPTSLLEFVFVHLRETMTSQVQVAAFSHNLHLSLTKYNFDSDIELFLRVLEGTISEEARLDRESLRQGLKLMLYALDAQTNGGETMTKATTGLVSRDDIHLALGNFFPAKSETGVTVIRRALREEVAEDDAKVRYEELFESDDDLAQGPFLEAVLDQHIAEIVEYAAGLEASLVQAAETEAGKASAAKQCSLSTIRAAIIAYEASKSPSEVDQYMLRGARISSLADLHFQEKLGATCDVKKFVMRLRTGLVKRSNNFDLRAIHKLQNSKNSGVVSGPAHPAVA</sequence>
<reference evidence="3 4" key="1">
    <citation type="journal article" date="2015" name="Genome Biol. Evol.">
        <title>Comparative Genomics of a Bacterivorous Green Alga Reveals Evolutionary Causalities and Consequences of Phago-Mixotrophic Mode of Nutrition.</title>
        <authorList>
            <person name="Burns J.A."/>
            <person name="Paasch A."/>
            <person name="Narechania A."/>
            <person name="Kim E."/>
        </authorList>
    </citation>
    <scope>NUCLEOTIDE SEQUENCE [LARGE SCALE GENOMIC DNA]</scope>
    <source>
        <strain evidence="3 4">PLY_AMNH</strain>
    </source>
</reference>
<dbReference type="EMBL" id="LGRX02033620">
    <property type="protein sequence ID" value="KAK3240519.1"/>
    <property type="molecule type" value="Genomic_DNA"/>
</dbReference>
<feature type="region of interest" description="Disordered" evidence="2">
    <location>
        <begin position="1"/>
        <end position="27"/>
    </location>
</feature>
<evidence type="ECO:0000313" key="3">
    <source>
        <dbReference type="EMBL" id="KAK3240519.1"/>
    </source>
</evidence>
<accession>A0AAE0EUC3</accession>
<dbReference type="AlphaFoldDB" id="A0AAE0EUC3"/>
<feature type="compositionally biased region" description="Basic and acidic residues" evidence="2">
    <location>
        <begin position="12"/>
        <end position="27"/>
    </location>
</feature>
<comment type="caution">
    <text evidence="3">The sequence shown here is derived from an EMBL/GenBank/DDBJ whole genome shotgun (WGS) entry which is preliminary data.</text>
</comment>
<keyword evidence="4" id="KW-1185">Reference proteome</keyword>